<dbReference type="Pfam" id="PF02892">
    <property type="entry name" value="zf-BED"/>
    <property type="match status" value="1"/>
</dbReference>
<evidence type="ECO:0000256" key="8">
    <source>
        <dbReference type="ARBA" id="ARBA00023242"/>
    </source>
</evidence>
<dbReference type="InterPro" id="IPR012337">
    <property type="entry name" value="RNaseH-like_sf"/>
</dbReference>
<reference evidence="12" key="1">
    <citation type="submission" date="2022-11" db="UniProtKB">
        <authorList>
            <consortium name="WormBaseParasite"/>
        </authorList>
    </citation>
    <scope>IDENTIFICATION</scope>
</reference>
<keyword evidence="5" id="KW-0805">Transcription regulation</keyword>
<dbReference type="SMART" id="SM00614">
    <property type="entry name" value="ZnF_BED"/>
    <property type="match status" value="1"/>
</dbReference>
<evidence type="ECO:0000256" key="9">
    <source>
        <dbReference type="PROSITE-ProRule" id="PRU00027"/>
    </source>
</evidence>
<keyword evidence="4" id="KW-0862">Zinc</keyword>
<dbReference type="SUPFAM" id="SSF140996">
    <property type="entry name" value="Hermes dimerisation domain"/>
    <property type="match status" value="1"/>
</dbReference>
<accession>A0A915J1F8</accession>
<dbReference type="PANTHER" id="PTHR46481:SF10">
    <property type="entry name" value="ZINC FINGER BED DOMAIN-CONTAINING PROTEIN 39"/>
    <property type="match status" value="1"/>
</dbReference>
<dbReference type="InterPro" id="IPR036236">
    <property type="entry name" value="Znf_C2H2_sf"/>
</dbReference>
<dbReference type="InterPro" id="IPR008906">
    <property type="entry name" value="HATC_C_dom"/>
</dbReference>
<evidence type="ECO:0000256" key="6">
    <source>
        <dbReference type="ARBA" id="ARBA00023125"/>
    </source>
</evidence>
<dbReference type="Proteomes" id="UP000887565">
    <property type="component" value="Unplaced"/>
</dbReference>
<dbReference type="PANTHER" id="PTHR46481">
    <property type="entry name" value="ZINC FINGER BED DOMAIN-CONTAINING PROTEIN 4"/>
    <property type="match status" value="1"/>
</dbReference>
<dbReference type="SUPFAM" id="SSF57667">
    <property type="entry name" value="beta-beta-alpha zinc fingers"/>
    <property type="match status" value="1"/>
</dbReference>
<comment type="subcellular location">
    <subcellularLocation>
        <location evidence="1">Nucleus</location>
    </subcellularLocation>
</comment>
<evidence type="ECO:0000256" key="2">
    <source>
        <dbReference type="ARBA" id="ARBA00022723"/>
    </source>
</evidence>
<evidence type="ECO:0000256" key="7">
    <source>
        <dbReference type="ARBA" id="ARBA00023163"/>
    </source>
</evidence>
<dbReference type="GO" id="GO:0046983">
    <property type="term" value="F:protein dimerization activity"/>
    <property type="evidence" value="ECO:0007669"/>
    <property type="project" value="InterPro"/>
</dbReference>
<evidence type="ECO:0000259" key="10">
    <source>
        <dbReference type="PROSITE" id="PS50808"/>
    </source>
</evidence>
<evidence type="ECO:0000256" key="4">
    <source>
        <dbReference type="ARBA" id="ARBA00022833"/>
    </source>
</evidence>
<dbReference type="AlphaFoldDB" id="A0A915J1F8"/>
<dbReference type="WBParaSite" id="nRc.2.0.1.t19738-RA">
    <property type="protein sequence ID" value="nRc.2.0.1.t19738-RA"/>
    <property type="gene ID" value="nRc.2.0.1.g19738"/>
</dbReference>
<dbReference type="SUPFAM" id="SSF53098">
    <property type="entry name" value="Ribonuclease H-like"/>
    <property type="match status" value="1"/>
</dbReference>
<evidence type="ECO:0000256" key="3">
    <source>
        <dbReference type="ARBA" id="ARBA00022771"/>
    </source>
</evidence>
<dbReference type="InterPro" id="IPR003656">
    <property type="entry name" value="Znf_BED"/>
</dbReference>
<keyword evidence="6" id="KW-0238">DNA-binding</keyword>
<keyword evidence="3 9" id="KW-0863">Zinc-finger</keyword>
<dbReference type="Pfam" id="PF05699">
    <property type="entry name" value="Dimer_Tnp_hAT"/>
    <property type="match status" value="1"/>
</dbReference>
<keyword evidence="7" id="KW-0804">Transcription</keyword>
<name>A0A915J1F8_ROMCU</name>
<dbReference type="GO" id="GO:0009791">
    <property type="term" value="P:post-embryonic development"/>
    <property type="evidence" value="ECO:0007669"/>
    <property type="project" value="UniProtKB-ARBA"/>
</dbReference>
<dbReference type="GO" id="GO:0003677">
    <property type="term" value="F:DNA binding"/>
    <property type="evidence" value="ECO:0007669"/>
    <property type="project" value="UniProtKB-KW"/>
</dbReference>
<evidence type="ECO:0000256" key="5">
    <source>
        <dbReference type="ARBA" id="ARBA00023015"/>
    </source>
</evidence>
<protein>
    <submittedName>
        <fullName evidence="12">BED-type domain-containing protein</fullName>
    </submittedName>
</protein>
<keyword evidence="2" id="KW-0479">Metal-binding</keyword>
<organism evidence="11 12">
    <name type="scientific">Romanomermis culicivorax</name>
    <name type="common">Nematode worm</name>
    <dbReference type="NCBI Taxonomy" id="13658"/>
    <lineage>
        <taxon>Eukaryota</taxon>
        <taxon>Metazoa</taxon>
        <taxon>Ecdysozoa</taxon>
        <taxon>Nematoda</taxon>
        <taxon>Enoplea</taxon>
        <taxon>Dorylaimia</taxon>
        <taxon>Mermithida</taxon>
        <taxon>Mermithoidea</taxon>
        <taxon>Mermithidae</taxon>
        <taxon>Romanomermis</taxon>
    </lineage>
</organism>
<evidence type="ECO:0000256" key="1">
    <source>
        <dbReference type="ARBA" id="ARBA00004123"/>
    </source>
</evidence>
<feature type="domain" description="BED-type" evidence="10">
    <location>
        <begin position="24"/>
        <end position="75"/>
    </location>
</feature>
<dbReference type="PROSITE" id="PS50808">
    <property type="entry name" value="ZF_BED"/>
    <property type="match status" value="1"/>
</dbReference>
<keyword evidence="8" id="KW-0539">Nucleus</keyword>
<keyword evidence="11" id="KW-1185">Reference proteome</keyword>
<dbReference type="GO" id="GO:0008270">
    <property type="term" value="F:zinc ion binding"/>
    <property type="evidence" value="ECO:0007669"/>
    <property type="project" value="UniProtKB-KW"/>
</dbReference>
<evidence type="ECO:0000313" key="12">
    <source>
        <dbReference type="WBParaSite" id="nRc.2.0.1.t19738-RA"/>
    </source>
</evidence>
<dbReference type="GO" id="GO:0005634">
    <property type="term" value="C:nucleus"/>
    <property type="evidence" value="ECO:0007669"/>
    <property type="project" value="UniProtKB-SubCell"/>
</dbReference>
<proteinExistence type="predicted"/>
<dbReference type="OMA" id="CEMPAIA"/>
<sequence>MAFENQKILIVFDFLIPEQMASKRKRSPIWEYFTEMPGNKVECSFCGALLSRNDGNTSNMKKHIEAKHGTLLKRRISDTSDEQTEFQPKLSSTFHEDQHNLSESMSESQSVIIEESQPRSLDDYLCQMVISCDFPFSMVNSISFKNLMRTLNPNYTLKSKKYYKHFALQLYEKMRSRIDTLLSECKSNGVSFAIDTWTSTNDCLFSLTAHFIDNNFCRQKCVLRVEPFELDCLTYENILFVIEATLSDWHIPRDQIHVVITENVADIIKAVDDLSLEGRFCFENVMQMILQEAFNSQETVSETISVMKDLADCLKESELVAGEIVDVHDSVTGEETSTKAILDSRNFILDFLPKLYKFRDAIKSYMLKRNLTNWNINWDLIVDLKKLLKPFEVAVERINSSNSNIGDVIPIMKFLTVEIENLAKTCEMPAIAEKIRIEMRKRFLHVQDDERYLIATFLDPRYKDKFFSSQPSAEIARNALRKIEDNTSMICDVKSGNDCCDAGVPNVLTSPWAEFFELVHNAEDTKATGIEQEIERYSQMMRLKYDDDPLKFWRENSSRLPRLACLAKKFLAPPASSFGSRNITYNSQHNKWKDGKAEKFLFLKYNLRDMADY</sequence>
<evidence type="ECO:0000313" key="11">
    <source>
        <dbReference type="Proteomes" id="UP000887565"/>
    </source>
</evidence>
<dbReference type="InterPro" id="IPR052035">
    <property type="entry name" value="ZnF_BED_domain_contain"/>
</dbReference>